<evidence type="ECO:0000313" key="1">
    <source>
        <dbReference type="EMBL" id="AMO97769.1"/>
    </source>
</evidence>
<dbReference type="EMBL" id="CP013232">
    <property type="protein sequence ID" value="AMO97769.1"/>
    <property type="molecule type" value="Genomic_DNA"/>
</dbReference>
<dbReference type="AlphaFoldDB" id="A0A127PIY7"/>
<name>A0A127PIY7_9BURK</name>
<sequence length="47" mass="5560">MIIFAKSFRYKWFFASQIHNSVKNWILRSTDQNKPIDLPTKIFSAAV</sequence>
<evidence type="ECO:0000313" key="2">
    <source>
        <dbReference type="Proteomes" id="UP000072421"/>
    </source>
</evidence>
<reference evidence="1 2" key="1">
    <citation type="submission" date="2015-11" db="EMBL/GenBank/DDBJ databases">
        <title>Exploring the genomic traits of fungus-feeding bacterial genus Collimonas.</title>
        <authorList>
            <person name="Song C."/>
            <person name="Schmidt R."/>
            <person name="de Jager V."/>
            <person name="Krzyzanowska D."/>
            <person name="Jongedijk E."/>
            <person name="Cankar K."/>
            <person name="Beekwilder J."/>
            <person name="van Veen A."/>
            <person name="de Boer W."/>
            <person name="van Veen J.A."/>
            <person name="Garbeva P."/>
        </authorList>
    </citation>
    <scope>NUCLEOTIDE SEQUENCE [LARGE SCALE GENOMIC DNA]</scope>
    <source>
        <strain evidence="1 2">Ter6</strain>
    </source>
</reference>
<organism evidence="1">
    <name type="scientific">Collimonas fungivorans</name>
    <dbReference type="NCBI Taxonomy" id="158899"/>
    <lineage>
        <taxon>Bacteria</taxon>
        <taxon>Pseudomonadati</taxon>
        <taxon>Pseudomonadota</taxon>
        <taxon>Betaproteobacteria</taxon>
        <taxon>Burkholderiales</taxon>
        <taxon>Oxalobacteraceae</taxon>
        <taxon>Collimonas</taxon>
    </lineage>
</organism>
<gene>
    <name evidence="1" type="ORF">CFter6_5199</name>
</gene>
<protein>
    <submittedName>
        <fullName evidence="1">Uncharacterized protein</fullName>
    </submittedName>
</protein>
<dbReference type="Proteomes" id="UP000072421">
    <property type="component" value="Chromosome"/>
</dbReference>
<accession>A0A127PIY7</accession>
<proteinExistence type="predicted"/>